<evidence type="ECO:0000256" key="8">
    <source>
        <dbReference type="ARBA" id="ARBA00022842"/>
    </source>
</evidence>
<feature type="domain" description="Guanylate cyclase" evidence="12">
    <location>
        <begin position="1"/>
        <end position="36"/>
    </location>
</feature>
<dbReference type="PROSITE" id="PS50125">
    <property type="entry name" value="GUANYLATE_CYCLASE_2"/>
    <property type="match status" value="1"/>
</dbReference>
<proteinExistence type="predicted"/>
<gene>
    <name evidence="13" type="ORF">NP493_1253g00006</name>
</gene>
<evidence type="ECO:0000313" key="13">
    <source>
        <dbReference type="EMBL" id="KAK2167887.1"/>
    </source>
</evidence>
<accession>A0AAD9NF20</accession>
<keyword evidence="6" id="KW-0547">Nucleotide-binding</keyword>
<evidence type="ECO:0000256" key="10">
    <source>
        <dbReference type="ARBA" id="ARBA00023136"/>
    </source>
</evidence>
<evidence type="ECO:0000256" key="2">
    <source>
        <dbReference type="ARBA" id="ARBA00004141"/>
    </source>
</evidence>
<name>A0AAD9NF20_RIDPI</name>
<comment type="caution">
    <text evidence="13">The sequence shown here is derived from an EMBL/GenBank/DDBJ whole genome shotgun (WGS) entry which is preliminary data.</text>
</comment>
<dbReference type="GO" id="GO:0007189">
    <property type="term" value="P:adenylate cyclase-activating G protein-coupled receptor signaling pathway"/>
    <property type="evidence" value="ECO:0007669"/>
    <property type="project" value="TreeGrafter"/>
</dbReference>
<dbReference type="CDD" id="cd07302">
    <property type="entry name" value="CHD"/>
    <property type="match status" value="1"/>
</dbReference>
<keyword evidence="14" id="KW-1185">Reference proteome</keyword>
<dbReference type="InterPro" id="IPR029787">
    <property type="entry name" value="Nucleotide_cyclase"/>
</dbReference>
<dbReference type="GO" id="GO:0005886">
    <property type="term" value="C:plasma membrane"/>
    <property type="evidence" value="ECO:0007669"/>
    <property type="project" value="TreeGrafter"/>
</dbReference>
<dbReference type="GO" id="GO:0004016">
    <property type="term" value="F:adenylate cyclase activity"/>
    <property type="evidence" value="ECO:0007669"/>
    <property type="project" value="UniProtKB-EC"/>
</dbReference>
<dbReference type="SUPFAM" id="SSF55073">
    <property type="entry name" value="Nucleotide cyclase"/>
    <property type="match status" value="1"/>
</dbReference>
<keyword evidence="8" id="KW-0460">Magnesium</keyword>
<dbReference type="GO" id="GO:0005524">
    <property type="term" value="F:ATP binding"/>
    <property type="evidence" value="ECO:0007669"/>
    <property type="project" value="UniProtKB-KW"/>
</dbReference>
<dbReference type="InterPro" id="IPR001054">
    <property type="entry name" value="A/G_cyclase"/>
</dbReference>
<keyword evidence="4" id="KW-0812">Transmembrane</keyword>
<evidence type="ECO:0000256" key="5">
    <source>
        <dbReference type="ARBA" id="ARBA00022723"/>
    </source>
</evidence>
<keyword evidence="10" id="KW-0472">Membrane</keyword>
<evidence type="ECO:0000256" key="4">
    <source>
        <dbReference type="ARBA" id="ARBA00022692"/>
    </source>
</evidence>
<organism evidence="13 14">
    <name type="scientific">Ridgeia piscesae</name>
    <name type="common">Tubeworm</name>
    <dbReference type="NCBI Taxonomy" id="27915"/>
    <lineage>
        <taxon>Eukaryota</taxon>
        <taxon>Metazoa</taxon>
        <taxon>Spiralia</taxon>
        <taxon>Lophotrochozoa</taxon>
        <taxon>Annelida</taxon>
        <taxon>Polychaeta</taxon>
        <taxon>Sedentaria</taxon>
        <taxon>Canalipalpata</taxon>
        <taxon>Sabellida</taxon>
        <taxon>Siboglinidae</taxon>
        <taxon>Ridgeia</taxon>
    </lineage>
</organism>
<comment type="subcellular location">
    <subcellularLocation>
        <location evidence="2">Membrane</location>
        <topology evidence="2">Multi-pass membrane protein</topology>
    </subcellularLocation>
</comment>
<evidence type="ECO:0000313" key="14">
    <source>
        <dbReference type="Proteomes" id="UP001209878"/>
    </source>
</evidence>
<dbReference type="Pfam" id="PF00211">
    <property type="entry name" value="Guanylate_cyc"/>
    <property type="match status" value="1"/>
</dbReference>
<evidence type="ECO:0000256" key="11">
    <source>
        <dbReference type="ARBA" id="ARBA00023239"/>
    </source>
</evidence>
<dbReference type="GO" id="GO:0046872">
    <property type="term" value="F:metal ion binding"/>
    <property type="evidence" value="ECO:0007669"/>
    <property type="project" value="UniProtKB-KW"/>
</dbReference>
<dbReference type="GO" id="GO:0006171">
    <property type="term" value="P:cAMP biosynthetic process"/>
    <property type="evidence" value="ECO:0007669"/>
    <property type="project" value="TreeGrafter"/>
</dbReference>
<keyword evidence="5" id="KW-0479">Metal-binding</keyword>
<dbReference type="EMBL" id="JAODUO010001253">
    <property type="protein sequence ID" value="KAK2167887.1"/>
    <property type="molecule type" value="Genomic_DNA"/>
</dbReference>
<protein>
    <recommendedName>
        <fullName evidence="3">adenylate cyclase</fullName>
        <ecNumber evidence="3">4.6.1.1</ecNumber>
    </recommendedName>
</protein>
<evidence type="ECO:0000256" key="6">
    <source>
        <dbReference type="ARBA" id="ARBA00022741"/>
    </source>
</evidence>
<reference evidence="13" key="1">
    <citation type="journal article" date="2023" name="Mol. Biol. Evol.">
        <title>Third-Generation Sequencing Reveals the Adaptive Role of the Epigenome in Three Deep-Sea Polychaetes.</title>
        <authorList>
            <person name="Perez M."/>
            <person name="Aroh O."/>
            <person name="Sun Y."/>
            <person name="Lan Y."/>
            <person name="Juniper S.K."/>
            <person name="Young C.R."/>
            <person name="Angers B."/>
            <person name="Qian P.Y."/>
        </authorList>
    </citation>
    <scope>NUCLEOTIDE SEQUENCE</scope>
    <source>
        <strain evidence="13">R07B-5</strain>
    </source>
</reference>
<keyword evidence="7" id="KW-0067">ATP-binding</keyword>
<evidence type="ECO:0000256" key="9">
    <source>
        <dbReference type="ARBA" id="ARBA00022989"/>
    </source>
</evidence>
<evidence type="ECO:0000256" key="7">
    <source>
        <dbReference type="ARBA" id="ARBA00022840"/>
    </source>
</evidence>
<dbReference type="Gene3D" id="3.30.70.1230">
    <property type="entry name" value="Nucleotide cyclase"/>
    <property type="match status" value="1"/>
</dbReference>
<dbReference type="Proteomes" id="UP001209878">
    <property type="component" value="Unassembled WGS sequence"/>
</dbReference>
<sequence>MRVGIHTGPVLGGVLGQLRWQFDILGKEVTLANHMESSGLPGRVHVSDRTASFLGEEFELEPGYGETRDDAIKAAGLKTFLIKTVLKQVSIYKCVFVNSASFHLLRHPCADASLFMYSIP</sequence>
<dbReference type="PANTHER" id="PTHR45627">
    <property type="entry name" value="ADENYLATE CYCLASE TYPE 1"/>
    <property type="match status" value="1"/>
</dbReference>
<comment type="catalytic activity">
    <reaction evidence="1">
        <text>ATP = 3',5'-cyclic AMP + diphosphate</text>
        <dbReference type="Rhea" id="RHEA:15389"/>
        <dbReference type="ChEBI" id="CHEBI:30616"/>
        <dbReference type="ChEBI" id="CHEBI:33019"/>
        <dbReference type="ChEBI" id="CHEBI:58165"/>
        <dbReference type="EC" id="4.6.1.1"/>
    </reaction>
</comment>
<dbReference type="GO" id="GO:0035556">
    <property type="term" value="P:intracellular signal transduction"/>
    <property type="evidence" value="ECO:0007669"/>
    <property type="project" value="InterPro"/>
</dbReference>
<evidence type="ECO:0000256" key="3">
    <source>
        <dbReference type="ARBA" id="ARBA00012201"/>
    </source>
</evidence>
<evidence type="ECO:0000259" key="12">
    <source>
        <dbReference type="PROSITE" id="PS50125"/>
    </source>
</evidence>
<keyword evidence="9" id="KW-1133">Transmembrane helix</keyword>
<dbReference type="PANTHER" id="PTHR45627:SF30">
    <property type="entry name" value="ADENYLATE CYCLASE TYPE 3"/>
    <property type="match status" value="1"/>
</dbReference>
<dbReference type="AlphaFoldDB" id="A0AAD9NF20"/>
<dbReference type="EC" id="4.6.1.1" evidence="3"/>
<evidence type="ECO:0000256" key="1">
    <source>
        <dbReference type="ARBA" id="ARBA00001593"/>
    </source>
</evidence>
<keyword evidence="11" id="KW-0456">Lyase</keyword>